<evidence type="ECO:0000256" key="6">
    <source>
        <dbReference type="ARBA" id="ARBA00022692"/>
    </source>
</evidence>
<dbReference type="InterPro" id="IPR008428">
    <property type="entry name" value="Chond_GalNAc"/>
</dbReference>
<comment type="caution">
    <text evidence="12">The sequence shown here is derived from an EMBL/GenBank/DDBJ whole genome shotgun (WGS) entry which is preliminary data.</text>
</comment>
<evidence type="ECO:0000256" key="3">
    <source>
        <dbReference type="ARBA" id="ARBA00009239"/>
    </source>
</evidence>
<evidence type="ECO:0000256" key="2">
    <source>
        <dbReference type="ARBA" id="ARBA00008661"/>
    </source>
</evidence>
<evidence type="ECO:0000256" key="5">
    <source>
        <dbReference type="ARBA" id="ARBA00022679"/>
    </source>
</evidence>
<evidence type="ECO:0000256" key="8">
    <source>
        <dbReference type="ARBA" id="ARBA00022989"/>
    </source>
</evidence>
<organism evidence="12 13">
    <name type="scientific">Porites evermanni</name>
    <dbReference type="NCBI Taxonomy" id="104178"/>
    <lineage>
        <taxon>Eukaryota</taxon>
        <taxon>Metazoa</taxon>
        <taxon>Cnidaria</taxon>
        <taxon>Anthozoa</taxon>
        <taxon>Hexacorallia</taxon>
        <taxon>Scleractinia</taxon>
        <taxon>Fungiina</taxon>
        <taxon>Poritidae</taxon>
        <taxon>Porites</taxon>
    </lineage>
</organism>
<keyword evidence="13" id="KW-1185">Reference proteome</keyword>
<dbReference type="EMBL" id="CALNXI010000259">
    <property type="protein sequence ID" value="CAH3023401.1"/>
    <property type="molecule type" value="Genomic_DNA"/>
</dbReference>
<comment type="similarity">
    <text evidence="2">Belongs to the glycosyltransferase 31 family.</text>
</comment>
<comment type="similarity">
    <text evidence="3 11">Belongs to the chondroitin N-acetylgalactosaminyltransferase family.</text>
</comment>
<dbReference type="Pfam" id="PF05679">
    <property type="entry name" value="CHGN"/>
    <property type="match status" value="1"/>
</dbReference>
<evidence type="ECO:0000256" key="1">
    <source>
        <dbReference type="ARBA" id="ARBA00004447"/>
    </source>
</evidence>
<dbReference type="Pfam" id="PF01762">
    <property type="entry name" value="Galactosyl_T"/>
    <property type="match status" value="1"/>
</dbReference>
<sequence length="730" mass="84439">MPFQREQFIGEFVLLVCGMIVGFHITLFIRQNQCHLIYSRLNIRPKTLAGELGNRQFLFVGVLTAEQLVETRAKAVYDTWGKNVPGKLTFFSSGEAGRRLGLPVVSLPDVDDTYPPLKKSLMMIKYMHDVHLDEYQWFMRADDDVYVRTDKLVAFLQSLNSSDDIHLGHAGTGAKDEIGMLSLNPGDNYCMGGPGVIMSRSVIKKVALHLEHCLQTAPTLHEDIELGRCIQRYTGVSCTWAYEMRDLFFHHYTEKEKVFFGDLDTKPINDAITLHPIKQPAYMRRLHVHFMSQRIQHLQYETVKLQRVLRRTDSLIQEEENWLLTREKYSHRDEEDFHHQLARNNTEQWSIFTSNSFFSDTMLMSPGTGIRGALKIELKKLLEIEKETLKEEARTRFPENINILKINYGYRRAHPIYGVQYVMHSTVRSEKKILYTETGKTKQISSLQSRRFFFQLPFGRLVYDAKSLDNTLPFVHFLVPLEGRLETFRRFMKNFEEVCLEQILRVKLVIAYSSSFFSPREHKAVFKEYQYKYPLADLIWIDVAGNFSRGVALSLAAAKLNKTDLLFLCDVDLVFSKEFLDRCRINTVLGQQVYFPIMFSQFDPDLSDIHNNRPESYYTINADAGIWRTYSYGPVCLYGRDLQAVGGFNTSIQGWGWEDVDLNEKFVKHKDIDVFRAPDPGLIHVYHPVKCDPKLPSTQLAQCRGSKASGLANQKSLLRYILAMQNKGLK</sequence>
<feature type="transmembrane region" description="Helical" evidence="11">
    <location>
        <begin position="12"/>
        <end position="29"/>
    </location>
</feature>
<keyword evidence="9 11" id="KW-0333">Golgi apparatus</keyword>
<evidence type="ECO:0000256" key="7">
    <source>
        <dbReference type="ARBA" id="ARBA00022968"/>
    </source>
</evidence>
<gene>
    <name evidence="12" type="ORF">PEVE_00019141</name>
</gene>
<evidence type="ECO:0000313" key="13">
    <source>
        <dbReference type="Proteomes" id="UP001159427"/>
    </source>
</evidence>
<keyword evidence="7 11" id="KW-0735">Signal-anchor</keyword>
<evidence type="ECO:0000256" key="11">
    <source>
        <dbReference type="RuleBase" id="RU364016"/>
    </source>
</evidence>
<evidence type="ECO:0000256" key="10">
    <source>
        <dbReference type="ARBA" id="ARBA00023136"/>
    </source>
</evidence>
<protein>
    <recommendedName>
        <fullName evidence="11">Hexosyltransferase</fullName>
        <ecNumber evidence="11">2.4.1.-</ecNumber>
    </recommendedName>
</protein>
<keyword evidence="4" id="KW-0328">Glycosyltransferase</keyword>
<reference evidence="12 13" key="1">
    <citation type="submission" date="2022-05" db="EMBL/GenBank/DDBJ databases">
        <authorList>
            <consortium name="Genoscope - CEA"/>
            <person name="William W."/>
        </authorList>
    </citation>
    <scope>NUCLEOTIDE SEQUENCE [LARGE SCALE GENOMIC DNA]</scope>
</reference>
<dbReference type="PANTHER" id="PTHR12369:SF11">
    <property type="entry name" value="HEXOSYLTRANSFERASE"/>
    <property type="match status" value="1"/>
</dbReference>
<dbReference type="EC" id="2.4.1.-" evidence="11"/>
<keyword evidence="10 11" id="KW-0472">Membrane</keyword>
<name>A0ABN8M6Y4_9CNID</name>
<evidence type="ECO:0000256" key="4">
    <source>
        <dbReference type="ARBA" id="ARBA00022676"/>
    </source>
</evidence>
<keyword evidence="6 11" id="KW-0812">Transmembrane</keyword>
<dbReference type="SUPFAM" id="SSF53448">
    <property type="entry name" value="Nucleotide-diphospho-sugar transferases"/>
    <property type="match status" value="2"/>
</dbReference>
<dbReference type="Proteomes" id="UP001159427">
    <property type="component" value="Unassembled WGS sequence"/>
</dbReference>
<proteinExistence type="inferred from homology"/>
<dbReference type="InterPro" id="IPR002659">
    <property type="entry name" value="Glyco_trans_31"/>
</dbReference>
<accession>A0ABN8M6Y4</accession>
<dbReference type="InterPro" id="IPR051227">
    <property type="entry name" value="CS_glycosyltransferase"/>
</dbReference>
<keyword evidence="8 11" id="KW-1133">Transmembrane helix</keyword>
<dbReference type="Gene3D" id="3.90.550.50">
    <property type="match status" value="1"/>
</dbReference>
<keyword evidence="5 11" id="KW-0808">Transferase</keyword>
<dbReference type="PANTHER" id="PTHR12369">
    <property type="entry name" value="CHONDROITIN SYNTHASE"/>
    <property type="match status" value="1"/>
</dbReference>
<dbReference type="Gene3D" id="3.90.550.10">
    <property type="entry name" value="Spore Coat Polysaccharide Biosynthesis Protein SpsA, Chain A"/>
    <property type="match status" value="1"/>
</dbReference>
<dbReference type="InterPro" id="IPR029044">
    <property type="entry name" value="Nucleotide-diphossugar_trans"/>
</dbReference>
<evidence type="ECO:0000313" key="12">
    <source>
        <dbReference type="EMBL" id="CAH3023401.1"/>
    </source>
</evidence>
<comment type="subcellular location">
    <subcellularLocation>
        <location evidence="1 11">Golgi apparatus</location>
        <location evidence="1 11">Golgi stack membrane</location>
        <topology evidence="1 11">Single-pass type II membrane protein</topology>
    </subcellularLocation>
</comment>
<evidence type="ECO:0000256" key="9">
    <source>
        <dbReference type="ARBA" id="ARBA00023034"/>
    </source>
</evidence>